<comment type="similarity">
    <text evidence="1">Belongs to the dUTPase family.</text>
</comment>
<sequence>MQANLPTNYAHARRQGDAGLDLRAAGDTPHHIPAGAIRIIPTEITGEMLNLDPQHVALVCPRSGLAARGITVANSPGIIDAGYTGIIQVIIKNQGYSSFRVTPGDRIAQLLIMPHLGAQYFGDGTGERGTQSLGSSGLE</sequence>
<evidence type="ECO:0000256" key="3">
    <source>
        <dbReference type="ARBA" id="ARBA00022801"/>
    </source>
</evidence>
<dbReference type="RefSeq" id="WP_141628847.1">
    <property type="nucleotide sequence ID" value="NZ_VHIR01000007.1"/>
</dbReference>
<evidence type="ECO:0000313" key="8">
    <source>
        <dbReference type="Proteomes" id="UP000318080"/>
    </source>
</evidence>
<comment type="catalytic activity">
    <reaction evidence="5">
        <text>dUTP + H2O = dUMP + diphosphate + H(+)</text>
        <dbReference type="Rhea" id="RHEA:10248"/>
        <dbReference type="ChEBI" id="CHEBI:15377"/>
        <dbReference type="ChEBI" id="CHEBI:15378"/>
        <dbReference type="ChEBI" id="CHEBI:33019"/>
        <dbReference type="ChEBI" id="CHEBI:61555"/>
        <dbReference type="ChEBI" id="CHEBI:246422"/>
        <dbReference type="EC" id="3.6.1.23"/>
    </reaction>
</comment>
<dbReference type="GO" id="GO:0006226">
    <property type="term" value="P:dUMP biosynthetic process"/>
    <property type="evidence" value="ECO:0007669"/>
    <property type="project" value="InterPro"/>
</dbReference>
<evidence type="ECO:0000256" key="1">
    <source>
        <dbReference type="ARBA" id="ARBA00006581"/>
    </source>
</evidence>
<keyword evidence="4" id="KW-0546">Nucleotide metabolism</keyword>
<dbReference type="CDD" id="cd07557">
    <property type="entry name" value="trimeric_dUTPase"/>
    <property type="match status" value="1"/>
</dbReference>
<evidence type="ECO:0000256" key="5">
    <source>
        <dbReference type="ARBA" id="ARBA00047686"/>
    </source>
</evidence>
<dbReference type="PANTHER" id="PTHR11241">
    <property type="entry name" value="DEOXYURIDINE 5'-TRIPHOSPHATE NUCLEOTIDOHYDROLASE"/>
    <property type="match status" value="1"/>
</dbReference>
<dbReference type="InterPro" id="IPR036157">
    <property type="entry name" value="dUTPase-like_sf"/>
</dbReference>
<accession>A0A540R779</accession>
<dbReference type="SUPFAM" id="SSF51283">
    <property type="entry name" value="dUTPase-like"/>
    <property type="match status" value="1"/>
</dbReference>
<keyword evidence="8" id="KW-1185">Reference proteome</keyword>
<dbReference type="GO" id="GO:0000287">
    <property type="term" value="F:magnesium ion binding"/>
    <property type="evidence" value="ECO:0007669"/>
    <property type="project" value="InterPro"/>
</dbReference>
<dbReference type="EMBL" id="VHIR01000007">
    <property type="protein sequence ID" value="TQE43586.1"/>
    <property type="molecule type" value="Genomic_DNA"/>
</dbReference>
<dbReference type="GO" id="GO:0046081">
    <property type="term" value="P:dUTP catabolic process"/>
    <property type="evidence" value="ECO:0007669"/>
    <property type="project" value="InterPro"/>
</dbReference>
<proteinExistence type="inferred from homology"/>
<evidence type="ECO:0000313" key="7">
    <source>
        <dbReference type="EMBL" id="TQE43586.1"/>
    </source>
</evidence>
<dbReference type="InterPro" id="IPR008181">
    <property type="entry name" value="dUTPase"/>
</dbReference>
<reference evidence="7 8" key="1">
    <citation type="submission" date="2019-06" db="EMBL/GenBank/DDBJ databases">
        <title>Draft genome of C. phoceense Strain 272.</title>
        <authorList>
            <person name="Pacheco L.G.C."/>
            <person name="Barberis C.M."/>
            <person name="Almuzara M.N."/>
            <person name="Traglia G.M."/>
            <person name="Santos C.S."/>
            <person name="Rocha D.J.P.G."/>
            <person name="Aguiar E.R.G.R."/>
            <person name="Vay C.A."/>
        </authorList>
    </citation>
    <scope>NUCLEOTIDE SEQUENCE [LARGE SCALE GENOMIC DNA]</scope>
    <source>
        <strain evidence="7 8">272</strain>
    </source>
</reference>
<dbReference type="AlphaFoldDB" id="A0A540R779"/>
<name>A0A540R779_9CORY</name>
<dbReference type="InterPro" id="IPR029054">
    <property type="entry name" value="dUTPase-like"/>
</dbReference>
<keyword evidence="3" id="KW-0378">Hydrolase</keyword>
<evidence type="ECO:0000259" key="6">
    <source>
        <dbReference type="Pfam" id="PF00692"/>
    </source>
</evidence>
<gene>
    <name evidence="7" type="ORF">EJK80_06145</name>
</gene>
<organism evidence="7 8">
    <name type="scientific">Corynebacterium phoceense</name>
    <dbReference type="NCBI Taxonomy" id="1686286"/>
    <lineage>
        <taxon>Bacteria</taxon>
        <taxon>Bacillati</taxon>
        <taxon>Actinomycetota</taxon>
        <taxon>Actinomycetes</taxon>
        <taxon>Mycobacteriales</taxon>
        <taxon>Corynebacteriaceae</taxon>
        <taxon>Corynebacterium</taxon>
    </lineage>
</organism>
<dbReference type="Pfam" id="PF00692">
    <property type="entry name" value="dUTPase"/>
    <property type="match status" value="1"/>
</dbReference>
<dbReference type="Gene3D" id="2.70.40.10">
    <property type="match status" value="1"/>
</dbReference>
<evidence type="ECO:0000256" key="2">
    <source>
        <dbReference type="ARBA" id="ARBA00012379"/>
    </source>
</evidence>
<dbReference type="Proteomes" id="UP000318080">
    <property type="component" value="Unassembled WGS sequence"/>
</dbReference>
<dbReference type="GO" id="GO:0004170">
    <property type="term" value="F:dUTP diphosphatase activity"/>
    <property type="evidence" value="ECO:0007669"/>
    <property type="project" value="UniProtKB-EC"/>
</dbReference>
<comment type="caution">
    <text evidence="7">The sequence shown here is derived from an EMBL/GenBank/DDBJ whole genome shotgun (WGS) entry which is preliminary data.</text>
</comment>
<dbReference type="STRING" id="1686286.GCA_900092335_02627"/>
<protein>
    <recommendedName>
        <fullName evidence="2">dUTP diphosphatase</fullName>
        <ecNumber evidence="2">3.6.1.23</ecNumber>
    </recommendedName>
</protein>
<dbReference type="PANTHER" id="PTHR11241:SF0">
    <property type="entry name" value="DEOXYURIDINE 5'-TRIPHOSPHATE NUCLEOTIDOHYDROLASE"/>
    <property type="match status" value="1"/>
</dbReference>
<evidence type="ECO:0000256" key="4">
    <source>
        <dbReference type="ARBA" id="ARBA00023080"/>
    </source>
</evidence>
<dbReference type="EC" id="3.6.1.23" evidence="2"/>
<feature type="domain" description="dUTPase-like" evidence="6">
    <location>
        <begin position="11"/>
        <end position="117"/>
    </location>
</feature>
<dbReference type="InterPro" id="IPR033704">
    <property type="entry name" value="dUTPase_trimeric"/>
</dbReference>